<dbReference type="EMBL" id="AP023361">
    <property type="protein sequence ID" value="BCJ90285.1"/>
    <property type="molecule type" value="Genomic_DNA"/>
</dbReference>
<evidence type="ECO:0008006" key="4">
    <source>
        <dbReference type="Google" id="ProtNLM"/>
    </source>
</evidence>
<organism evidence="2 3">
    <name type="scientific">Terrihabitans soli</name>
    <dbReference type="NCBI Taxonomy" id="708113"/>
    <lineage>
        <taxon>Bacteria</taxon>
        <taxon>Pseudomonadati</taxon>
        <taxon>Pseudomonadota</taxon>
        <taxon>Alphaproteobacteria</taxon>
        <taxon>Hyphomicrobiales</taxon>
        <taxon>Terrihabitans</taxon>
    </lineage>
</organism>
<evidence type="ECO:0000256" key="1">
    <source>
        <dbReference type="SAM" id="SignalP"/>
    </source>
</evidence>
<dbReference type="KEGG" id="tso:IZ6_10200"/>
<keyword evidence="3" id="KW-1185">Reference proteome</keyword>
<dbReference type="Proteomes" id="UP000515317">
    <property type="component" value="Chromosome"/>
</dbReference>
<proteinExistence type="predicted"/>
<name>A0A6S6QRC0_9HYPH</name>
<feature type="chain" id="PRO_5027953053" description="PepSY domain-containing protein" evidence="1">
    <location>
        <begin position="28"/>
        <end position="109"/>
    </location>
</feature>
<keyword evidence="1" id="KW-0732">Signal</keyword>
<gene>
    <name evidence="2" type="ORF">IZ6_10200</name>
</gene>
<evidence type="ECO:0000313" key="3">
    <source>
        <dbReference type="Proteomes" id="UP000515317"/>
    </source>
</evidence>
<protein>
    <recommendedName>
        <fullName evidence="4">PepSY domain-containing protein</fullName>
    </recommendedName>
</protein>
<reference evidence="2 3" key="1">
    <citation type="submission" date="2020-08" db="EMBL/GenBank/DDBJ databases">
        <title>Genome sequence of Rhizobiales bacterium strain IZ6.</title>
        <authorList>
            <person name="Nakai R."/>
            <person name="Naganuma T."/>
        </authorList>
    </citation>
    <scope>NUCLEOTIDE SEQUENCE [LARGE SCALE GENOMIC DNA]</scope>
    <source>
        <strain evidence="2 3">IZ6</strain>
    </source>
</reference>
<accession>A0A6S6QRC0</accession>
<evidence type="ECO:0000313" key="2">
    <source>
        <dbReference type="EMBL" id="BCJ90285.1"/>
    </source>
</evidence>
<dbReference type="RefSeq" id="WP_222876920.1">
    <property type="nucleotide sequence ID" value="NZ_AP023361.1"/>
</dbReference>
<sequence>MFRYLSLGGLVPAAVLTALSLSGPASSQDYPADGCLPRREAIATVLNGRAIPLRHIRGTAEQAARGEMINAELCYRGGQLVYVVTVLSVTGKVVYVSLNATNGQVIGTR</sequence>
<feature type="signal peptide" evidence="1">
    <location>
        <begin position="1"/>
        <end position="27"/>
    </location>
</feature>
<dbReference type="AlphaFoldDB" id="A0A6S6QRC0"/>